<gene>
    <name evidence="2" type="ORF">RS030_213404</name>
</gene>
<dbReference type="PROSITE" id="PS51886">
    <property type="entry name" value="TLDC"/>
    <property type="match status" value="1"/>
</dbReference>
<protein>
    <submittedName>
        <fullName evidence="2">Krox-like protein</fullName>
    </submittedName>
</protein>
<dbReference type="InterPro" id="IPR006571">
    <property type="entry name" value="TLDc_dom"/>
</dbReference>
<dbReference type="PANTHER" id="PTHR23354">
    <property type="entry name" value="NUCLEOLAR PROTEIN 7/ESTROGEN RECEPTOR COACTIVATOR-RELATED"/>
    <property type="match status" value="1"/>
</dbReference>
<evidence type="ECO:0000259" key="1">
    <source>
        <dbReference type="PROSITE" id="PS51886"/>
    </source>
</evidence>
<organism evidence="2 3">
    <name type="scientific">Cryptosporidium xiaoi</name>
    <dbReference type="NCBI Taxonomy" id="659607"/>
    <lineage>
        <taxon>Eukaryota</taxon>
        <taxon>Sar</taxon>
        <taxon>Alveolata</taxon>
        <taxon>Apicomplexa</taxon>
        <taxon>Conoidasida</taxon>
        <taxon>Coccidia</taxon>
        <taxon>Eucoccidiorida</taxon>
        <taxon>Eimeriorina</taxon>
        <taxon>Cryptosporidiidae</taxon>
        <taxon>Cryptosporidium</taxon>
    </lineage>
</organism>
<dbReference type="AlphaFoldDB" id="A0AAV9XX55"/>
<evidence type="ECO:0000313" key="3">
    <source>
        <dbReference type="Proteomes" id="UP001311799"/>
    </source>
</evidence>
<sequence length="536" mass="61078">MGNNNSIHTDKECNNNSTSNKMVGLPLCNLSSHELEKIMVAVGIENDSTGTLNTEIDINSLSKYFHGSLCRFYLGFFSFCCKDEKGRITLGSLIKIIDSFFYSNKYEIMKYMITYILSINNIEVEAIRIMLSVIHYEMNFLVCFGSILNNNYTKFENDNEYFNSLVTDLDFEFVTYKYCTKRSTGSYLNISPSDAINEFIQECLPLFTVILRFAIRVRLDITPHPNTIQGAFSNERRNTTRNSVSNLLEFNFNSPLTNNGDKNEGPDFKGPEIQNWIDTNSRILSVENCSVLRCQYFGNILDGEFLTLFRPWNILYASWKHGLSLQRLINSIEGYCSHVLLLVRTVDNCVFGAVCVGDWKEGNGRFCGDETCFLISLKPVLSIIEQTGKGRNFMYINSKYEFSPKGIGFGGEPEYSRLWLDSSLSTGSCMKTDLTYKSGMLYLPKGGNGKRNSCLLLGTPYSNEKDESTSELNKFSVADIEVWGFGGSEVLKDYLEIKATSDYFKRERKVIDKSKFIKNEFDKEFLLGNTYSKINK</sequence>
<name>A0AAV9XX55_9CRYT</name>
<comment type="caution">
    <text evidence="2">The sequence shown here is derived from an EMBL/GenBank/DDBJ whole genome shotgun (WGS) entry which is preliminary data.</text>
</comment>
<dbReference type="Pfam" id="PF07534">
    <property type="entry name" value="TLD"/>
    <property type="match status" value="1"/>
</dbReference>
<accession>A0AAV9XX55</accession>
<proteinExistence type="predicted"/>
<feature type="domain" description="TLDc" evidence="1">
    <location>
        <begin position="290"/>
        <end position="486"/>
    </location>
</feature>
<keyword evidence="3" id="KW-1185">Reference proteome</keyword>
<dbReference type="SMART" id="SM00584">
    <property type="entry name" value="TLDc"/>
    <property type="match status" value="1"/>
</dbReference>
<dbReference type="Proteomes" id="UP001311799">
    <property type="component" value="Unassembled WGS sequence"/>
</dbReference>
<reference evidence="2 3" key="1">
    <citation type="submission" date="2023-10" db="EMBL/GenBank/DDBJ databases">
        <title>Comparative genomics analysis reveals potential genetic determinants of host preference in Cryptosporidium xiaoi.</title>
        <authorList>
            <person name="Xiao L."/>
            <person name="Li J."/>
        </authorList>
    </citation>
    <scope>NUCLEOTIDE SEQUENCE [LARGE SCALE GENOMIC DNA]</scope>
    <source>
        <strain evidence="2 3">52996</strain>
    </source>
</reference>
<dbReference type="EMBL" id="JAWDEY010000013">
    <property type="protein sequence ID" value="KAK6589313.1"/>
    <property type="molecule type" value="Genomic_DNA"/>
</dbReference>
<evidence type="ECO:0000313" key="2">
    <source>
        <dbReference type="EMBL" id="KAK6589313.1"/>
    </source>
</evidence>